<dbReference type="CDD" id="cd00761">
    <property type="entry name" value="Glyco_tranf_GTA_type"/>
    <property type="match status" value="1"/>
</dbReference>
<dbReference type="PANTHER" id="PTHR22916:SF3">
    <property type="entry name" value="UDP-GLCNAC:BETAGAL BETA-1,3-N-ACETYLGLUCOSAMINYLTRANSFERASE-LIKE PROTEIN 1"/>
    <property type="match status" value="1"/>
</dbReference>
<dbReference type="FunFam" id="3.90.550.10:FF:000130">
    <property type="entry name" value="Family 2 glycosyl transferase"/>
    <property type="match status" value="1"/>
</dbReference>
<keyword evidence="4" id="KW-1185">Reference proteome</keyword>
<organism evidence="3 4">
    <name type="scientific">Piscibacillus halophilus</name>
    <dbReference type="NCBI Taxonomy" id="571933"/>
    <lineage>
        <taxon>Bacteria</taxon>
        <taxon>Bacillati</taxon>
        <taxon>Bacillota</taxon>
        <taxon>Bacilli</taxon>
        <taxon>Bacillales</taxon>
        <taxon>Bacillaceae</taxon>
        <taxon>Piscibacillus</taxon>
    </lineage>
</organism>
<proteinExistence type="inferred from homology"/>
<protein>
    <submittedName>
        <fullName evidence="3">Teichuronic acid biosynthesis glycosyltransferase TuaG</fullName>
    </submittedName>
</protein>
<evidence type="ECO:0000256" key="1">
    <source>
        <dbReference type="ARBA" id="ARBA00006739"/>
    </source>
</evidence>
<dbReference type="AlphaFoldDB" id="A0A1H9IQT6"/>
<feature type="domain" description="Glycosyltransferase 2-like" evidence="2">
    <location>
        <begin position="15"/>
        <end position="143"/>
    </location>
</feature>
<comment type="similarity">
    <text evidence="1">Belongs to the glycosyltransferase 2 family.</text>
</comment>
<evidence type="ECO:0000313" key="3">
    <source>
        <dbReference type="EMBL" id="SEQ77141.1"/>
    </source>
</evidence>
<dbReference type="InterPro" id="IPR001173">
    <property type="entry name" value="Glyco_trans_2-like"/>
</dbReference>
<dbReference type="EMBL" id="FOES01000026">
    <property type="protein sequence ID" value="SEQ77141.1"/>
    <property type="molecule type" value="Genomic_DNA"/>
</dbReference>
<dbReference type="SUPFAM" id="SSF53448">
    <property type="entry name" value="Nucleotide-diphospho-sugar transferases"/>
    <property type="match status" value="1"/>
</dbReference>
<dbReference type="Gene3D" id="3.90.550.10">
    <property type="entry name" value="Spore Coat Polysaccharide Biosynthesis Protein SpsA, Chain A"/>
    <property type="match status" value="1"/>
</dbReference>
<dbReference type="Pfam" id="PF00535">
    <property type="entry name" value="Glycos_transf_2"/>
    <property type="match status" value="1"/>
</dbReference>
<dbReference type="Proteomes" id="UP000199427">
    <property type="component" value="Unassembled WGS sequence"/>
</dbReference>
<gene>
    <name evidence="3" type="ORF">SAMN05216362_12616</name>
</gene>
<dbReference type="PANTHER" id="PTHR22916">
    <property type="entry name" value="GLYCOSYLTRANSFERASE"/>
    <property type="match status" value="1"/>
</dbReference>
<keyword evidence="3" id="KW-0808">Transferase</keyword>
<dbReference type="GO" id="GO:0016758">
    <property type="term" value="F:hexosyltransferase activity"/>
    <property type="evidence" value="ECO:0007669"/>
    <property type="project" value="UniProtKB-ARBA"/>
</dbReference>
<evidence type="ECO:0000313" key="4">
    <source>
        <dbReference type="Proteomes" id="UP000199427"/>
    </source>
</evidence>
<name>A0A1H9IQT6_9BACI</name>
<dbReference type="InterPro" id="IPR029044">
    <property type="entry name" value="Nucleotide-diphossugar_trans"/>
</dbReference>
<evidence type="ECO:0000259" key="2">
    <source>
        <dbReference type="Pfam" id="PF00535"/>
    </source>
</evidence>
<dbReference type="STRING" id="571933.SAMN05216362_12616"/>
<accession>A0A1H9IQT6</accession>
<reference evidence="3 4" key="1">
    <citation type="submission" date="2016-10" db="EMBL/GenBank/DDBJ databases">
        <authorList>
            <person name="de Groot N.N."/>
        </authorList>
    </citation>
    <scope>NUCLEOTIDE SEQUENCE [LARGE SCALE GENOMIC DNA]</scope>
    <source>
        <strain evidence="3 4">DSM 21633</strain>
    </source>
</reference>
<sequence length="266" mass="31061">MMDKEKQHSQTPLVSVITPTYNAEEHIEETIQSVLNQTYDNYEMVIVDDCSKDRTVEIVQSYAQQEPKIKLIQLETNQGAAVARNTAMNYAEGRFIAFLDSDDWWYPEKLEKQVAFMLDTGVAFSFTKYRRMKENGELTQNISKAPSEVVYTDLLKHCVIGCLTVMLDRDQIGHVQMKNIRRRQDYALWLTLTKEGYKAYGLPEVLAKYRLGHNTVSSNKLKASKSQWYVYREIEKLNVIKSLYYFVHYTFYGIKNTLKSKLKNRT</sequence>